<dbReference type="Proteomes" id="UP000664132">
    <property type="component" value="Unassembled WGS sequence"/>
</dbReference>
<name>A0A8H7T0N1_9HELO</name>
<proteinExistence type="predicted"/>
<sequence>MPPKFEAGREARQPVQPAARKLEVVRGGHFSAETIEMAEGQEIPAIGVQLVGPIVPIPGPGTEIQKSTLMMWPSSYQGGKALATNWRDDQCTKSQSRLDNTKRALVPGDDDEWQLGYLQWTNAAPGRLNVVSMSEDLQKICPIATLVGILPLETSELMLRGHQLSGKNPGGPPWSSIDRPYSIPLPMDMLWYLVADAGCSPAVSVRMVGMRYPDFPSVCLYDRVQAAQWNTIFDLNDPNRLMEEMFQGIMRYSDCHPRDALEQDWVSMVHKTGIEMNERTCAHLSMASLCICTREERMLLQLFRGTSQLEKDRDATVSALEDENFKALKKRILEQDGQCSCPRVSVAVAGRPRHTWFASVRHQGNKERLPKVLDRQPGTAGRPLGGMPDAGSNYDKYLLDLASMDREYQGLIAAEEMKSKRESSTYQVVSIDE</sequence>
<evidence type="ECO:0000313" key="1">
    <source>
        <dbReference type="EMBL" id="KAG4412365.1"/>
    </source>
</evidence>
<comment type="caution">
    <text evidence="1">The sequence shown here is derived from an EMBL/GenBank/DDBJ whole genome shotgun (WGS) entry which is preliminary data.</text>
</comment>
<protein>
    <submittedName>
        <fullName evidence="1">Uncharacterized protein</fullName>
    </submittedName>
</protein>
<gene>
    <name evidence="1" type="ORF">IFR04_014502</name>
</gene>
<keyword evidence="2" id="KW-1185">Reference proteome</keyword>
<dbReference type="EMBL" id="JAFJYH010000384">
    <property type="protein sequence ID" value="KAG4412365.1"/>
    <property type="molecule type" value="Genomic_DNA"/>
</dbReference>
<evidence type="ECO:0000313" key="2">
    <source>
        <dbReference type="Proteomes" id="UP000664132"/>
    </source>
</evidence>
<dbReference type="OrthoDB" id="10477796at2759"/>
<accession>A0A8H7T0N1</accession>
<reference evidence="1" key="1">
    <citation type="submission" date="2021-02" db="EMBL/GenBank/DDBJ databases">
        <title>Genome sequence Cadophora malorum strain M34.</title>
        <authorList>
            <person name="Stefanovic E."/>
            <person name="Vu D."/>
            <person name="Scully C."/>
            <person name="Dijksterhuis J."/>
            <person name="Roader J."/>
            <person name="Houbraken J."/>
        </authorList>
    </citation>
    <scope>NUCLEOTIDE SEQUENCE</scope>
    <source>
        <strain evidence="1">M34</strain>
    </source>
</reference>
<dbReference type="AlphaFoldDB" id="A0A8H7T0N1"/>
<organism evidence="1 2">
    <name type="scientific">Cadophora malorum</name>
    <dbReference type="NCBI Taxonomy" id="108018"/>
    <lineage>
        <taxon>Eukaryota</taxon>
        <taxon>Fungi</taxon>
        <taxon>Dikarya</taxon>
        <taxon>Ascomycota</taxon>
        <taxon>Pezizomycotina</taxon>
        <taxon>Leotiomycetes</taxon>
        <taxon>Helotiales</taxon>
        <taxon>Ploettnerulaceae</taxon>
        <taxon>Cadophora</taxon>
    </lineage>
</organism>